<dbReference type="Pfam" id="PF00216">
    <property type="entry name" value="Bac_DNA_binding"/>
    <property type="match status" value="1"/>
</dbReference>
<dbReference type="SMART" id="SM00411">
    <property type="entry name" value="BHL"/>
    <property type="match status" value="1"/>
</dbReference>
<dbReference type="SUPFAM" id="SSF47729">
    <property type="entry name" value="IHF-like DNA-binding proteins"/>
    <property type="match status" value="1"/>
</dbReference>
<evidence type="ECO:0000256" key="1">
    <source>
        <dbReference type="ARBA" id="ARBA00023067"/>
    </source>
</evidence>
<evidence type="ECO:0000256" key="3">
    <source>
        <dbReference type="RuleBase" id="RU003939"/>
    </source>
</evidence>
<dbReference type="InterPro" id="IPR000119">
    <property type="entry name" value="Hist_DNA-bd"/>
</dbReference>
<keyword evidence="5" id="KW-1185">Reference proteome</keyword>
<evidence type="ECO:0000256" key="2">
    <source>
        <dbReference type="ARBA" id="ARBA00023125"/>
    </source>
</evidence>
<dbReference type="GO" id="GO:0030527">
    <property type="term" value="F:structural constituent of chromatin"/>
    <property type="evidence" value="ECO:0007669"/>
    <property type="project" value="InterPro"/>
</dbReference>
<dbReference type="EMBL" id="UGGU01000003">
    <property type="protein sequence ID" value="STO31496.1"/>
    <property type="molecule type" value="Genomic_DNA"/>
</dbReference>
<dbReference type="PRINTS" id="PR01727">
    <property type="entry name" value="DNABINDINGHU"/>
</dbReference>
<dbReference type="AlphaFoldDB" id="A0A377GX45"/>
<name>A0A377GX45_9FUSO</name>
<dbReference type="OrthoDB" id="9799835at2"/>
<protein>
    <submittedName>
        <fullName evidence="4">HCj</fullName>
    </submittedName>
</protein>
<organism evidence="4 5">
    <name type="scientific">Fusobacterium necrogenes</name>
    <dbReference type="NCBI Taxonomy" id="858"/>
    <lineage>
        <taxon>Bacteria</taxon>
        <taxon>Fusobacteriati</taxon>
        <taxon>Fusobacteriota</taxon>
        <taxon>Fusobacteriia</taxon>
        <taxon>Fusobacteriales</taxon>
        <taxon>Fusobacteriaceae</taxon>
        <taxon>Fusobacterium</taxon>
    </lineage>
</organism>
<accession>A0A377GX45</accession>
<dbReference type="Proteomes" id="UP000255328">
    <property type="component" value="Unassembled WGS sequence"/>
</dbReference>
<dbReference type="CDD" id="cd13831">
    <property type="entry name" value="HU"/>
    <property type="match status" value="1"/>
</dbReference>
<keyword evidence="1" id="KW-0226">DNA condensation</keyword>
<proteinExistence type="inferred from homology"/>
<dbReference type="GO" id="GO:0030261">
    <property type="term" value="P:chromosome condensation"/>
    <property type="evidence" value="ECO:0007669"/>
    <property type="project" value="UniProtKB-KW"/>
</dbReference>
<comment type="similarity">
    <text evidence="3">Belongs to the bacterial histone-like protein family.</text>
</comment>
<dbReference type="GO" id="GO:0005829">
    <property type="term" value="C:cytosol"/>
    <property type="evidence" value="ECO:0007669"/>
    <property type="project" value="TreeGrafter"/>
</dbReference>
<reference evidence="4 5" key="1">
    <citation type="submission" date="2018-06" db="EMBL/GenBank/DDBJ databases">
        <authorList>
            <consortium name="Pathogen Informatics"/>
            <person name="Doyle S."/>
        </authorList>
    </citation>
    <scope>NUCLEOTIDE SEQUENCE [LARGE SCALE GENOMIC DNA]</scope>
    <source>
        <strain evidence="4 5">NCTC10723</strain>
    </source>
</reference>
<evidence type="ECO:0000313" key="5">
    <source>
        <dbReference type="Proteomes" id="UP000255328"/>
    </source>
</evidence>
<dbReference type="GO" id="GO:0003677">
    <property type="term" value="F:DNA binding"/>
    <property type="evidence" value="ECO:0007669"/>
    <property type="project" value="UniProtKB-KW"/>
</dbReference>
<dbReference type="Gene3D" id="4.10.520.10">
    <property type="entry name" value="IHF-like DNA-binding proteins"/>
    <property type="match status" value="1"/>
</dbReference>
<dbReference type="RefSeq" id="WP_115269861.1">
    <property type="nucleotide sequence ID" value="NZ_CASFEE010000022.1"/>
</dbReference>
<keyword evidence="2" id="KW-0238">DNA-binding</keyword>
<dbReference type="PANTHER" id="PTHR33175">
    <property type="entry name" value="DNA-BINDING PROTEIN HU"/>
    <property type="match status" value="1"/>
</dbReference>
<dbReference type="PANTHER" id="PTHR33175:SF3">
    <property type="entry name" value="DNA-BINDING PROTEIN HU-BETA"/>
    <property type="match status" value="1"/>
</dbReference>
<sequence length="92" mass="10390">MTKKEFVDLYFEKGEFTTKVDAEKKAMAFLATIEEVLTKGDEISFLGFGKFEVTERAARTCRNPQTGEEMKVEAKKAVKFKAGKSLSEKVNK</sequence>
<dbReference type="InterPro" id="IPR010992">
    <property type="entry name" value="IHF-like_DNA-bd_dom_sf"/>
</dbReference>
<gene>
    <name evidence="4" type="primary">hup_2</name>
    <name evidence="4" type="ORF">NCTC10723_00947</name>
</gene>
<evidence type="ECO:0000313" key="4">
    <source>
        <dbReference type="EMBL" id="STO31496.1"/>
    </source>
</evidence>